<evidence type="ECO:0000313" key="2">
    <source>
        <dbReference type="Proteomes" id="UP000051913"/>
    </source>
</evidence>
<keyword evidence="2" id="KW-1185">Reference proteome</keyword>
<organism evidence="1 2">
    <name type="scientific">Bradyrhizobium valentinum</name>
    <dbReference type="NCBI Taxonomy" id="1518501"/>
    <lineage>
        <taxon>Bacteria</taxon>
        <taxon>Pseudomonadati</taxon>
        <taxon>Pseudomonadota</taxon>
        <taxon>Alphaproteobacteria</taxon>
        <taxon>Hyphomicrobiales</taxon>
        <taxon>Nitrobacteraceae</taxon>
        <taxon>Bradyrhizobium</taxon>
    </lineage>
</organism>
<evidence type="ECO:0000313" key="1">
    <source>
        <dbReference type="EMBL" id="KRQ97508.1"/>
    </source>
</evidence>
<dbReference type="Proteomes" id="UP000051913">
    <property type="component" value="Unassembled WGS sequence"/>
</dbReference>
<accession>A0A0R3KVM0</accession>
<comment type="caution">
    <text evidence="1">The sequence shown here is derived from an EMBL/GenBank/DDBJ whole genome shotgun (WGS) entry which is preliminary data.</text>
</comment>
<dbReference type="EMBL" id="LLXX01000184">
    <property type="protein sequence ID" value="KRQ97508.1"/>
    <property type="molecule type" value="Genomic_DNA"/>
</dbReference>
<dbReference type="AlphaFoldDB" id="A0A0R3KVM0"/>
<name>A0A0R3KVM0_9BRAD</name>
<sequence length="169" mass="18974">MAMAPIVTARYYLNELWQAIDQFGIHVVTAEFDRTVFLAVDSLPNVLVASRPIRDALKACQRLLENRPTVDAESARREEILSDCTRRRSLKTQIGCFGFSPILWDYRALWTLVEQRPHGLGNIFRASASRMLLIPEPEALTAISAVDGKVLRRVACNHLTNQVALEALA</sequence>
<proteinExistence type="predicted"/>
<gene>
    <name evidence="1" type="ORF">CP49_37945</name>
</gene>
<protein>
    <submittedName>
        <fullName evidence="1">Uncharacterized protein</fullName>
    </submittedName>
</protein>
<reference evidence="1 2" key="1">
    <citation type="submission" date="2014-03" db="EMBL/GenBank/DDBJ databases">
        <title>Bradyrhizobium valentinum sp. nov., isolated from effective nodules of Lupinus mariae-josephae, a lupine endemic of basic-lime soils in Eastern Spain.</title>
        <authorList>
            <person name="Duran D."/>
            <person name="Rey L."/>
            <person name="Navarro A."/>
            <person name="Busquets A."/>
            <person name="Imperial J."/>
            <person name="Ruiz-Argueso T."/>
        </authorList>
    </citation>
    <scope>NUCLEOTIDE SEQUENCE [LARGE SCALE GENOMIC DNA]</scope>
    <source>
        <strain evidence="1 2">LmjM3</strain>
    </source>
</reference>